<proteinExistence type="predicted"/>
<feature type="region of interest" description="Disordered" evidence="1">
    <location>
        <begin position="564"/>
        <end position="608"/>
    </location>
</feature>
<gene>
    <name evidence="2" type="ORF">QBC37DRAFT_427925</name>
</gene>
<dbReference type="InterPro" id="IPR011990">
    <property type="entry name" value="TPR-like_helical_dom_sf"/>
</dbReference>
<dbReference type="GO" id="GO:0006383">
    <property type="term" value="P:transcription by RNA polymerase III"/>
    <property type="evidence" value="ECO:0007669"/>
    <property type="project" value="InterPro"/>
</dbReference>
<protein>
    <submittedName>
        <fullName evidence="2">Transcription factor tau subunit sfc4</fullName>
    </submittedName>
</protein>
<feature type="region of interest" description="Disordered" evidence="1">
    <location>
        <begin position="1"/>
        <end position="59"/>
    </location>
</feature>
<feature type="compositionally biased region" description="Acidic residues" evidence="1">
    <location>
        <begin position="29"/>
        <end position="59"/>
    </location>
</feature>
<evidence type="ECO:0000256" key="1">
    <source>
        <dbReference type="SAM" id="MobiDB-lite"/>
    </source>
</evidence>
<dbReference type="GO" id="GO:0000127">
    <property type="term" value="C:transcription factor TFIIIC complex"/>
    <property type="evidence" value="ECO:0007669"/>
    <property type="project" value="TreeGrafter"/>
</dbReference>
<organism evidence="2 3">
    <name type="scientific">Rhypophila decipiens</name>
    <dbReference type="NCBI Taxonomy" id="261697"/>
    <lineage>
        <taxon>Eukaryota</taxon>
        <taxon>Fungi</taxon>
        <taxon>Dikarya</taxon>
        <taxon>Ascomycota</taxon>
        <taxon>Pezizomycotina</taxon>
        <taxon>Sordariomycetes</taxon>
        <taxon>Sordariomycetidae</taxon>
        <taxon>Sordariales</taxon>
        <taxon>Naviculisporaceae</taxon>
        <taxon>Rhypophila</taxon>
    </lineage>
</organism>
<dbReference type="InterPro" id="IPR039340">
    <property type="entry name" value="Tfc4/TFIIIC-102/Sfc4"/>
</dbReference>
<name>A0AAN6Y1Y8_9PEZI</name>
<feature type="compositionally biased region" description="Basic and acidic residues" evidence="1">
    <location>
        <begin position="1"/>
        <end position="12"/>
    </location>
</feature>
<accession>A0AAN6Y1Y8</accession>
<keyword evidence="3" id="KW-1185">Reference proteome</keyword>
<evidence type="ECO:0000313" key="2">
    <source>
        <dbReference type="EMBL" id="KAK4210959.1"/>
    </source>
</evidence>
<comment type="caution">
    <text evidence="2">The sequence shown here is derived from an EMBL/GenBank/DDBJ whole genome shotgun (WGS) entry which is preliminary data.</text>
</comment>
<sequence length="1096" mass="124139">MEDHNDKMDLDHPPPPPPPRSDHHHHQEEEEEEEIGIDIYGNDDDDNLTDELSDADSDELELRANNARFDALQEAFVAQQRAEAASYREAVDKGGRVSPHPAEPSSSGTPTSSKPKAPPKRRLGPRKAARPTPDIQFRLSVARRAFEEKDYHSAVAMLSEIIRINSETYQAWTLLSTVHEELGDREKATMCLMTAAHLVPKNVPSWINAAAYALHGVEDMEDDSPERAQALERAIDCYSKALTADKRNIEARTGKADVLMMQGHSALALAQYAKALEFRPYNIRTVRNMADVALDVKDPRRTAEGAKKAYRRVIDRLMERGTFEAEEGMFEWSDLRIYLEFFGILERWGEAARELKEISRWLLGRREEGHVWDGAAMGEEDDAEWDVNDDRRIEVHGYQPGRFPVESYGMGLPVDLRAKLYYYRYKMGMEREAELHLSLLDPTGDTAVDDFMDFPDCLKDIGNSLLEGERHDRAMQYFNLFREIANVTGDVVVDADILVSQGRCHLALGDKSAAEECFIAAIETEEDHIEARVQLANMYEGEQEQEGREEAFLLVREALNLEARQGADGKMRKPRKSRGPYGPRKPKDDKDGPPRPPGAKKSTYIPRRLINAEKRKQQDLKMTEVASKNYATLMELRDKVVAVADKQTRSEADKQAEAAWMAAARDLVDDFRSYKEFYPWEKYIKYLGYGGNVQGQASLPARSFKLAAMAQRLQQTLAPAEGQEGAAAAAPAINKPEAPKAHRGIPFDKWLDIFLDYAFYLVRAGQHKEAYVVCHAARDSTIWTAIDTTYLIHLAWASCAIYAGDEETCVAIARYFMRDYRPGTDSYRMFSAMCRVCQTPVSWYTSGPAQKFILRQIKTMDTIITKRLKEKASDDDNMTNQELDLGDLNAASIAANSEDGIGLDVCLLTIYGHILFSTTSYVYALNYLARSASIDPNNPLINMSIGLAYLHYALKRQATNRQYLLMQGFSFLFRYYKDRLAPKKVVVTKTIKEGDNMLERTVERQVRPRKAQRQETHFNIARAYGLIGLGNLANEYYLKVLKEEDDEEDDQEEEEGVNVVGSEDLTIEAAYNVRTMCFLLGDIQGAKVVADRWLSL</sequence>
<feature type="region of interest" description="Disordered" evidence="1">
    <location>
        <begin position="87"/>
        <end position="133"/>
    </location>
</feature>
<dbReference type="Proteomes" id="UP001301769">
    <property type="component" value="Unassembled WGS sequence"/>
</dbReference>
<dbReference type="PANTHER" id="PTHR23082:SF0">
    <property type="entry name" value="GENERAL TRANSCRIPTION FACTOR 3C POLYPEPTIDE 3"/>
    <property type="match status" value="1"/>
</dbReference>
<dbReference type="SUPFAM" id="SSF48452">
    <property type="entry name" value="TPR-like"/>
    <property type="match status" value="1"/>
</dbReference>
<dbReference type="InterPro" id="IPR019734">
    <property type="entry name" value="TPR_rpt"/>
</dbReference>
<dbReference type="PANTHER" id="PTHR23082">
    <property type="entry name" value="TRANSCRIPTION INITIATION FACTOR IIIC TFIIIC , POLYPEPTIDE 3-RELATED"/>
    <property type="match status" value="1"/>
</dbReference>
<evidence type="ECO:0000313" key="3">
    <source>
        <dbReference type="Proteomes" id="UP001301769"/>
    </source>
</evidence>
<reference evidence="2" key="2">
    <citation type="submission" date="2023-05" db="EMBL/GenBank/DDBJ databases">
        <authorList>
            <consortium name="Lawrence Berkeley National Laboratory"/>
            <person name="Steindorff A."/>
            <person name="Hensen N."/>
            <person name="Bonometti L."/>
            <person name="Westerberg I."/>
            <person name="Brannstrom I.O."/>
            <person name="Guillou S."/>
            <person name="Cros-Aarteil S."/>
            <person name="Calhoun S."/>
            <person name="Haridas S."/>
            <person name="Kuo A."/>
            <person name="Mondo S."/>
            <person name="Pangilinan J."/>
            <person name="Riley R."/>
            <person name="Labutti K."/>
            <person name="Andreopoulos B."/>
            <person name="Lipzen A."/>
            <person name="Chen C."/>
            <person name="Yanf M."/>
            <person name="Daum C."/>
            <person name="Ng V."/>
            <person name="Clum A."/>
            <person name="Ohm R."/>
            <person name="Martin F."/>
            <person name="Silar P."/>
            <person name="Natvig D."/>
            <person name="Lalanne C."/>
            <person name="Gautier V."/>
            <person name="Ament-Velasquez S.L."/>
            <person name="Kruys A."/>
            <person name="Hutchinson M.I."/>
            <person name="Powell A.J."/>
            <person name="Barry K."/>
            <person name="Miller A.N."/>
            <person name="Grigoriev I.V."/>
            <person name="Debuchy R."/>
            <person name="Gladieux P."/>
            <person name="Thoren M.H."/>
            <person name="Johannesson H."/>
        </authorList>
    </citation>
    <scope>NUCLEOTIDE SEQUENCE</scope>
    <source>
        <strain evidence="2">PSN293</strain>
    </source>
</reference>
<feature type="compositionally biased region" description="Low complexity" evidence="1">
    <location>
        <begin position="103"/>
        <end position="115"/>
    </location>
</feature>
<dbReference type="SMART" id="SM00028">
    <property type="entry name" value="TPR"/>
    <property type="match status" value="5"/>
</dbReference>
<reference evidence="2" key="1">
    <citation type="journal article" date="2023" name="Mol. Phylogenet. Evol.">
        <title>Genome-scale phylogeny and comparative genomics of the fungal order Sordariales.</title>
        <authorList>
            <person name="Hensen N."/>
            <person name="Bonometti L."/>
            <person name="Westerberg I."/>
            <person name="Brannstrom I.O."/>
            <person name="Guillou S."/>
            <person name="Cros-Aarteil S."/>
            <person name="Calhoun S."/>
            <person name="Haridas S."/>
            <person name="Kuo A."/>
            <person name="Mondo S."/>
            <person name="Pangilinan J."/>
            <person name="Riley R."/>
            <person name="LaButti K."/>
            <person name="Andreopoulos B."/>
            <person name="Lipzen A."/>
            <person name="Chen C."/>
            <person name="Yan M."/>
            <person name="Daum C."/>
            <person name="Ng V."/>
            <person name="Clum A."/>
            <person name="Steindorff A."/>
            <person name="Ohm R.A."/>
            <person name="Martin F."/>
            <person name="Silar P."/>
            <person name="Natvig D.O."/>
            <person name="Lalanne C."/>
            <person name="Gautier V."/>
            <person name="Ament-Velasquez S.L."/>
            <person name="Kruys A."/>
            <person name="Hutchinson M.I."/>
            <person name="Powell A.J."/>
            <person name="Barry K."/>
            <person name="Miller A.N."/>
            <person name="Grigoriev I.V."/>
            <person name="Debuchy R."/>
            <person name="Gladieux P."/>
            <person name="Hiltunen Thoren M."/>
            <person name="Johannesson H."/>
        </authorList>
    </citation>
    <scope>NUCLEOTIDE SEQUENCE</scope>
    <source>
        <strain evidence="2">PSN293</strain>
    </source>
</reference>
<dbReference type="Pfam" id="PF13181">
    <property type="entry name" value="TPR_8"/>
    <property type="match status" value="1"/>
</dbReference>
<dbReference type="EMBL" id="MU858161">
    <property type="protein sequence ID" value="KAK4210959.1"/>
    <property type="molecule type" value="Genomic_DNA"/>
</dbReference>
<feature type="compositionally biased region" description="Basic residues" evidence="1">
    <location>
        <begin position="117"/>
        <end position="129"/>
    </location>
</feature>
<dbReference type="Gene3D" id="1.25.40.10">
    <property type="entry name" value="Tetratricopeptide repeat domain"/>
    <property type="match status" value="3"/>
</dbReference>
<dbReference type="AlphaFoldDB" id="A0AAN6Y1Y8"/>